<dbReference type="Proteomes" id="UP001303160">
    <property type="component" value="Unassembled WGS sequence"/>
</dbReference>
<comment type="caution">
    <text evidence="2">The sequence shown here is derived from an EMBL/GenBank/DDBJ whole genome shotgun (WGS) entry which is preliminary data.</text>
</comment>
<organism evidence="2 3">
    <name type="scientific">Triangularia verruculosa</name>
    <dbReference type="NCBI Taxonomy" id="2587418"/>
    <lineage>
        <taxon>Eukaryota</taxon>
        <taxon>Fungi</taxon>
        <taxon>Dikarya</taxon>
        <taxon>Ascomycota</taxon>
        <taxon>Pezizomycotina</taxon>
        <taxon>Sordariomycetes</taxon>
        <taxon>Sordariomycetidae</taxon>
        <taxon>Sordariales</taxon>
        <taxon>Podosporaceae</taxon>
        <taxon>Triangularia</taxon>
    </lineage>
</organism>
<feature type="region of interest" description="Disordered" evidence="1">
    <location>
        <begin position="111"/>
        <end position="234"/>
    </location>
</feature>
<feature type="compositionally biased region" description="Basic residues" evidence="1">
    <location>
        <begin position="156"/>
        <end position="166"/>
    </location>
</feature>
<reference evidence="2" key="2">
    <citation type="submission" date="2023-05" db="EMBL/GenBank/DDBJ databases">
        <authorList>
            <consortium name="Lawrence Berkeley National Laboratory"/>
            <person name="Steindorff A."/>
            <person name="Hensen N."/>
            <person name="Bonometti L."/>
            <person name="Westerberg I."/>
            <person name="Brannstrom I.O."/>
            <person name="Guillou S."/>
            <person name="Cros-Aarteil S."/>
            <person name="Calhoun S."/>
            <person name="Haridas S."/>
            <person name="Kuo A."/>
            <person name="Mondo S."/>
            <person name="Pangilinan J."/>
            <person name="Riley R."/>
            <person name="Labutti K."/>
            <person name="Andreopoulos B."/>
            <person name="Lipzen A."/>
            <person name="Chen C."/>
            <person name="Yanf M."/>
            <person name="Daum C."/>
            <person name="Ng V."/>
            <person name="Clum A."/>
            <person name="Ohm R."/>
            <person name="Martin F."/>
            <person name="Silar P."/>
            <person name="Natvig D."/>
            <person name="Lalanne C."/>
            <person name="Gautier V."/>
            <person name="Ament-Velasquez S.L."/>
            <person name="Kruys A."/>
            <person name="Hutchinson M.I."/>
            <person name="Powell A.J."/>
            <person name="Barry K."/>
            <person name="Miller A.N."/>
            <person name="Grigoriev I.V."/>
            <person name="Debuchy R."/>
            <person name="Gladieux P."/>
            <person name="Thoren M.H."/>
            <person name="Johannesson H."/>
        </authorList>
    </citation>
    <scope>NUCLEOTIDE SEQUENCE</scope>
    <source>
        <strain evidence="2">CBS 315.58</strain>
    </source>
</reference>
<keyword evidence="3" id="KW-1185">Reference proteome</keyword>
<reference evidence="2" key="1">
    <citation type="journal article" date="2023" name="Mol. Phylogenet. Evol.">
        <title>Genome-scale phylogeny and comparative genomics of the fungal order Sordariales.</title>
        <authorList>
            <person name="Hensen N."/>
            <person name="Bonometti L."/>
            <person name="Westerberg I."/>
            <person name="Brannstrom I.O."/>
            <person name="Guillou S."/>
            <person name="Cros-Aarteil S."/>
            <person name="Calhoun S."/>
            <person name="Haridas S."/>
            <person name="Kuo A."/>
            <person name="Mondo S."/>
            <person name="Pangilinan J."/>
            <person name="Riley R."/>
            <person name="LaButti K."/>
            <person name="Andreopoulos B."/>
            <person name="Lipzen A."/>
            <person name="Chen C."/>
            <person name="Yan M."/>
            <person name="Daum C."/>
            <person name="Ng V."/>
            <person name="Clum A."/>
            <person name="Steindorff A."/>
            <person name="Ohm R.A."/>
            <person name="Martin F."/>
            <person name="Silar P."/>
            <person name="Natvig D.O."/>
            <person name="Lalanne C."/>
            <person name="Gautier V."/>
            <person name="Ament-Velasquez S.L."/>
            <person name="Kruys A."/>
            <person name="Hutchinson M.I."/>
            <person name="Powell A.J."/>
            <person name="Barry K."/>
            <person name="Miller A.N."/>
            <person name="Grigoriev I.V."/>
            <person name="Debuchy R."/>
            <person name="Gladieux P."/>
            <person name="Hiltunen Thoren M."/>
            <person name="Johannesson H."/>
        </authorList>
    </citation>
    <scope>NUCLEOTIDE SEQUENCE</scope>
    <source>
        <strain evidence="2">CBS 315.58</strain>
    </source>
</reference>
<dbReference type="EMBL" id="MU863886">
    <property type="protein sequence ID" value="KAK4203833.1"/>
    <property type="molecule type" value="Genomic_DNA"/>
</dbReference>
<feature type="compositionally biased region" description="Acidic residues" evidence="1">
    <location>
        <begin position="308"/>
        <end position="333"/>
    </location>
</feature>
<accession>A0AAN6XNW5</accession>
<evidence type="ECO:0000313" key="2">
    <source>
        <dbReference type="EMBL" id="KAK4203833.1"/>
    </source>
</evidence>
<feature type="region of interest" description="Disordered" evidence="1">
    <location>
        <begin position="249"/>
        <end position="333"/>
    </location>
</feature>
<sequence length="333" mass="35857">MPGMTASAVEHRFRGVNAQAKGLRAAVELYEKGEGPHPTEYDFSSINSNVWGKGAPKPEDLQKYFGGSTEQGLQYHFRAIKQQANVLKTAVDKGEDPAQAFEQYITDNGHSVKTGVSVRGGHTKAAKAKAAAGNSTDSPKAGPSKKRAAGTPAPKTPHKSPTKKQKVKEESEIVSPPEPANLPEVLTSPSDFDPPSVDYDALDDNEAPKPKKDSPWKKMDIGGPGQWSNLMTGERQTLKAKQDEVLTRYNANRGPILIEDSSPDGAEDELPSGQETPGSPSPTPHTRRVKKEGGAHPPSTPAFKFDSIDIDDIVDVDEEMDDDDDDDDDHGAI</sequence>
<dbReference type="AlphaFoldDB" id="A0AAN6XNW5"/>
<feature type="compositionally biased region" description="Acidic residues" evidence="1">
    <location>
        <begin position="261"/>
        <end position="270"/>
    </location>
</feature>
<gene>
    <name evidence="2" type="ORF">QBC40DRAFT_304040</name>
</gene>
<name>A0AAN6XNW5_9PEZI</name>
<evidence type="ECO:0000313" key="3">
    <source>
        <dbReference type="Proteomes" id="UP001303160"/>
    </source>
</evidence>
<feature type="compositionally biased region" description="Basic and acidic residues" evidence="1">
    <location>
        <begin position="206"/>
        <end position="220"/>
    </location>
</feature>
<protein>
    <submittedName>
        <fullName evidence="2">Uncharacterized protein</fullName>
    </submittedName>
</protein>
<proteinExistence type="predicted"/>
<evidence type="ECO:0000256" key="1">
    <source>
        <dbReference type="SAM" id="MobiDB-lite"/>
    </source>
</evidence>